<name>A0AAD1VLK6_PELCU</name>
<dbReference type="Proteomes" id="UP001295444">
    <property type="component" value="Chromosome 01"/>
</dbReference>
<protein>
    <submittedName>
        <fullName evidence="1">Uncharacterized protein</fullName>
    </submittedName>
</protein>
<evidence type="ECO:0000313" key="2">
    <source>
        <dbReference type="Proteomes" id="UP001295444"/>
    </source>
</evidence>
<sequence length="192" mass="21001">MDGFLTPATSTLQEAAGASMADSLTRSMMSDGDETTLADISVDFRALAANMVNKDDLRSLSDTLHAAIRTEVIALRSDMTEHYSRLQHLEATTQAYTAQAEASTLAITRQGNMLLTLRRHTEDLDNRGRRVRGLPEPAGEEDVEAILRTLFRGILGAEAPATIKFDGRTELTGYAQLMGRHKILYAVCTNIS</sequence>
<dbReference type="EMBL" id="OW240912">
    <property type="protein sequence ID" value="CAH2224158.1"/>
    <property type="molecule type" value="Genomic_DNA"/>
</dbReference>
<organism evidence="1 2">
    <name type="scientific">Pelobates cultripes</name>
    <name type="common">Western spadefoot toad</name>
    <dbReference type="NCBI Taxonomy" id="61616"/>
    <lineage>
        <taxon>Eukaryota</taxon>
        <taxon>Metazoa</taxon>
        <taxon>Chordata</taxon>
        <taxon>Craniata</taxon>
        <taxon>Vertebrata</taxon>
        <taxon>Euteleostomi</taxon>
        <taxon>Amphibia</taxon>
        <taxon>Batrachia</taxon>
        <taxon>Anura</taxon>
        <taxon>Pelobatoidea</taxon>
        <taxon>Pelobatidae</taxon>
        <taxon>Pelobates</taxon>
    </lineage>
</organism>
<evidence type="ECO:0000313" key="1">
    <source>
        <dbReference type="EMBL" id="CAH2224158.1"/>
    </source>
</evidence>
<dbReference type="AlphaFoldDB" id="A0AAD1VLK6"/>
<gene>
    <name evidence="1" type="ORF">PECUL_23A018819</name>
</gene>
<proteinExistence type="predicted"/>
<reference evidence="1" key="1">
    <citation type="submission" date="2022-03" db="EMBL/GenBank/DDBJ databases">
        <authorList>
            <person name="Alioto T."/>
            <person name="Alioto T."/>
            <person name="Gomez Garrido J."/>
        </authorList>
    </citation>
    <scope>NUCLEOTIDE SEQUENCE</scope>
</reference>
<keyword evidence="2" id="KW-1185">Reference proteome</keyword>
<accession>A0AAD1VLK6</accession>